<proteinExistence type="predicted"/>
<name>A0A483CKV2_OENOE</name>
<keyword evidence="1 4" id="KW-0489">Methyltransferase</keyword>
<dbReference type="AlphaFoldDB" id="A0A483CKV2"/>
<dbReference type="PANTHER" id="PTHR47816:SF4">
    <property type="entry name" value="RIBOSOMAL RNA SMALL SUBUNIT METHYLTRANSFERASE C"/>
    <property type="match status" value="1"/>
</dbReference>
<dbReference type="InterPro" id="IPR007848">
    <property type="entry name" value="Small_mtfrase_dom"/>
</dbReference>
<dbReference type="GO" id="GO:0032259">
    <property type="term" value="P:methylation"/>
    <property type="evidence" value="ECO:0007669"/>
    <property type="project" value="UniProtKB-KW"/>
</dbReference>
<dbReference type="GO" id="GO:0008757">
    <property type="term" value="F:S-adenosylmethionine-dependent methyltransferase activity"/>
    <property type="evidence" value="ECO:0007669"/>
    <property type="project" value="InterPro"/>
</dbReference>
<dbReference type="RefSeq" id="WP_032818023.1">
    <property type="nucleotide sequence ID" value="NZ_MLKQ01000192.1"/>
</dbReference>
<gene>
    <name evidence="5" type="ORF">ATX59_06935</name>
    <name evidence="4" type="ORF">GA838_01715</name>
</gene>
<dbReference type="Pfam" id="PF05175">
    <property type="entry name" value="MTS"/>
    <property type="match status" value="1"/>
</dbReference>
<dbReference type="Proteomes" id="UP000181728">
    <property type="component" value="Unassembled WGS sequence"/>
</dbReference>
<protein>
    <submittedName>
        <fullName evidence="4 5">Methyltransferase</fullName>
    </submittedName>
</protein>
<reference evidence="4" key="2">
    <citation type="submission" date="2019-10" db="EMBL/GenBank/DDBJ databases">
        <title>Malate fermentation in French cider.</title>
        <authorList>
            <person name="Cousin F.J."/>
            <person name="Medina Fernandez S."/>
            <person name="Misery B."/>
            <person name="Laplace J.-M."/>
            <person name="Cretenet M."/>
        </authorList>
    </citation>
    <scope>NUCLEOTIDE SEQUENCE</scope>
    <source>
        <strain evidence="4">UCMA15129</strain>
    </source>
</reference>
<evidence type="ECO:0000313" key="5">
    <source>
        <dbReference type="EMBL" id="OIM20831.1"/>
    </source>
</evidence>
<reference evidence="5 6" key="1">
    <citation type="journal article" date="2016" name="BMC Genomics">
        <title>Consensus pan-genome assembly of the specialised wine bacterium Oenococcus oeni.</title>
        <authorList>
            <person name="Sternes P.R."/>
            <person name="Borneman A.R."/>
        </authorList>
    </citation>
    <scope>NUCLEOTIDE SEQUENCE [LARGE SCALE GENOMIC DNA]</scope>
    <source>
        <strain evidence="5 6">AWRIB661</strain>
    </source>
</reference>
<dbReference type="SUPFAM" id="SSF53335">
    <property type="entry name" value="S-adenosyl-L-methionine-dependent methyltransferases"/>
    <property type="match status" value="1"/>
</dbReference>
<accession>A0A483CKV2</accession>
<dbReference type="EMBL" id="MLOK01000047">
    <property type="protein sequence ID" value="OIM20831.1"/>
    <property type="molecule type" value="Genomic_DNA"/>
</dbReference>
<evidence type="ECO:0000259" key="3">
    <source>
        <dbReference type="Pfam" id="PF05175"/>
    </source>
</evidence>
<organism evidence="4 7">
    <name type="scientific">Oenococcus oeni</name>
    <name type="common">Leuconostoc oenos</name>
    <dbReference type="NCBI Taxonomy" id="1247"/>
    <lineage>
        <taxon>Bacteria</taxon>
        <taxon>Bacillati</taxon>
        <taxon>Bacillota</taxon>
        <taxon>Bacilli</taxon>
        <taxon>Lactobacillales</taxon>
        <taxon>Lactobacillaceae</taxon>
        <taxon>Oenococcus</taxon>
    </lineage>
</organism>
<keyword evidence="2 5" id="KW-0808">Transferase</keyword>
<feature type="domain" description="Methyltransferase small" evidence="3">
    <location>
        <begin position="31"/>
        <end position="200"/>
    </location>
</feature>
<evidence type="ECO:0000256" key="2">
    <source>
        <dbReference type="ARBA" id="ARBA00022679"/>
    </source>
</evidence>
<evidence type="ECO:0000313" key="4">
    <source>
        <dbReference type="EMBL" id="MDV7714500.1"/>
    </source>
</evidence>
<dbReference type="Proteomes" id="UP001281024">
    <property type="component" value="Unassembled WGS sequence"/>
</dbReference>
<dbReference type="PANTHER" id="PTHR47816">
    <property type="entry name" value="RIBOSOMAL RNA SMALL SUBUNIT METHYLTRANSFERASE C"/>
    <property type="match status" value="1"/>
</dbReference>
<dbReference type="InterPro" id="IPR029063">
    <property type="entry name" value="SAM-dependent_MTases_sf"/>
</dbReference>
<dbReference type="CDD" id="cd02440">
    <property type="entry name" value="AdoMet_MTases"/>
    <property type="match status" value="1"/>
</dbReference>
<sequence length="204" mass="22807">MNKKQEQYFTNQPTSAHDLHTINFNFAGRELIFKTDAGVFSKLRVDFGTKVLLETIHSHFQEFPDGKILDLGTGYGPVGISLKALKPDLKIDMVDVNQRSLNLAKNNLELNDFSANVFQSNIYENVTGSYAAIIVNPPIRAGKTVVTKMLVESKKHLINGGIILAVLQKKQGAPSAERNLKNTFENVEILKRNKGYYVLRSVND</sequence>
<evidence type="ECO:0000313" key="6">
    <source>
        <dbReference type="Proteomes" id="UP000181728"/>
    </source>
</evidence>
<dbReference type="Gene3D" id="3.40.50.150">
    <property type="entry name" value="Vaccinia Virus protein VP39"/>
    <property type="match status" value="1"/>
</dbReference>
<evidence type="ECO:0000256" key="1">
    <source>
        <dbReference type="ARBA" id="ARBA00022603"/>
    </source>
</evidence>
<dbReference type="EMBL" id="WERV01000001">
    <property type="protein sequence ID" value="MDV7714500.1"/>
    <property type="molecule type" value="Genomic_DNA"/>
</dbReference>
<comment type="caution">
    <text evidence="4">The sequence shown here is derived from an EMBL/GenBank/DDBJ whole genome shotgun (WGS) entry which is preliminary data.</text>
</comment>
<evidence type="ECO:0000313" key="7">
    <source>
        <dbReference type="Proteomes" id="UP001281024"/>
    </source>
</evidence>
<dbReference type="InterPro" id="IPR046977">
    <property type="entry name" value="RsmC/RlmG"/>
</dbReference>